<keyword evidence="3" id="KW-1185">Reference proteome</keyword>
<organism evidence="2 3">
    <name type="scientific">Stichopus japonicus</name>
    <name type="common">Sea cucumber</name>
    <dbReference type="NCBI Taxonomy" id="307972"/>
    <lineage>
        <taxon>Eukaryota</taxon>
        <taxon>Metazoa</taxon>
        <taxon>Echinodermata</taxon>
        <taxon>Eleutherozoa</taxon>
        <taxon>Echinozoa</taxon>
        <taxon>Holothuroidea</taxon>
        <taxon>Aspidochirotacea</taxon>
        <taxon>Aspidochirotida</taxon>
        <taxon>Stichopodidae</taxon>
        <taxon>Apostichopus</taxon>
    </lineage>
</organism>
<dbReference type="AlphaFoldDB" id="A0A2G8JKL7"/>
<reference evidence="2 3" key="1">
    <citation type="journal article" date="2017" name="PLoS Biol.">
        <title>The sea cucumber genome provides insights into morphological evolution and visceral regeneration.</title>
        <authorList>
            <person name="Zhang X."/>
            <person name="Sun L."/>
            <person name="Yuan J."/>
            <person name="Sun Y."/>
            <person name="Gao Y."/>
            <person name="Zhang L."/>
            <person name="Li S."/>
            <person name="Dai H."/>
            <person name="Hamel J.F."/>
            <person name="Liu C."/>
            <person name="Yu Y."/>
            <person name="Liu S."/>
            <person name="Lin W."/>
            <person name="Guo K."/>
            <person name="Jin S."/>
            <person name="Xu P."/>
            <person name="Storey K.B."/>
            <person name="Huan P."/>
            <person name="Zhang T."/>
            <person name="Zhou Y."/>
            <person name="Zhang J."/>
            <person name="Lin C."/>
            <person name="Li X."/>
            <person name="Xing L."/>
            <person name="Huo D."/>
            <person name="Sun M."/>
            <person name="Wang L."/>
            <person name="Mercier A."/>
            <person name="Li F."/>
            <person name="Yang H."/>
            <person name="Xiang J."/>
        </authorList>
    </citation>
    <scope>NUCLEOTIDE SEQUENCE [LARGE SCALE GENOMIC DNA]</scope>
    <source>
        <strain evidence="2">Shaxun</strain>
        <tissue evidence="2">Muscle</tissue>
    </source>
</reference>
<evidence type="ECO:0000313" key="3">
    <source>
        <dbReference type="Proteomes" id="UP000230750"/>
    </source>
</evidence>
<feature type="region of interest" description="Disordered" evidence="1">
    <location>
        <begin position="56"/>
        <end position="75"/>
    </location>
</feature>
<sequence>MHQFYGSEGEVYKDAEKLDMQQVMRQALADKEQEQSAKQILDAKLTEMQLEVTQRKLAAEKAEEDSEKSARSSML</sequence>
<evidence type="ECO:0000256" key="1">
    <source>
        <dbReference type="SAM" id="MobiDB-lite"/>
    </source>
</evidence>
<name>A0A2G8JKL7_STIJA</name>
<proteinExistence type="predicted"/>
<protein>
    <submittedName>
        <fullName evidence="2">Uncharacterized protein</fullName>
    </submittedName>
</protein>
<comment type="caution">
    <text evidence="2">The sequence shown here is derived from an EMBL/GenBank/DDBJ whole genome shotgun (WGS) entry which is preliminary data.</text>
</comment>
<dbReference type="OrthoDB" id="5982442at2759"/>
<dbReference type="EMBL" id="MRZV01001704">
    <property type="protein sequence ID" value="PIK36288.1"/>
    <property type="molecule type" value="Genomic_DNA"/>
</dbReference>
<accession>A0A2G8JKL7</accession>
<evidence type="ECO:0000313" key="2">
    <source>
        <dbReference type="EMBL" id="PIK36288.1"/>
    </source>
</evidence>
<dbReference type="Proteomes" id="UP000230750">
    <property type="component" value="Unassembled WGS sequence"/>
</dbReference>
<gene>
    <name evidence="2" type="ORF">BSL78_26888</name>
</gene>